<dbReference type="Pfam" id="PF01370">
    <property type="entry name" value="Epimerase"/>
    <property type="match status" value="1"/>
</dbReference>
<keyword evidence="3" id="KW-1185">Reference proteome</keyword>
<dbReference type="Proteomes" id="UP001595555">
    <property type="component" value="Unassembled WGS sequence"/>
</dbReference>
<dbReference type="EMBL" id="JBHRTF010000002">
    <property type="protein sequence ID" value="MFC3114958.1"/>
    <property type="molecule type" value="Genomic_DNA"/>
</dbReference>
<sequence>MNLLITGANGYVGRYLCPLLIADGHHAITLTRKAWHQPPARNYLWEAGVMPALQGVDLVIHLAALAHQAGPESPETAALYHAVNVEQTRQLASAALAQGVKRFIYLSSIKVNGESTDCSPYRYDTQPQPEDSYGRSKWAAEQVLHELLDGSTTELVIIRPPLIWGGEMKGNLALLQRWVRWRLPLPFGGIHNRRDLVSIDNLCSLIRLVLDHPQAAGQTLLVSDGVTRNTADIVRLVSAAGAVSPLIIPCPAWLFRLFTYLPVVGARLKKLTGNLEVDITPTCERLGWRPLLLDRGAKS</sequence>
<dbReference type="Gene3D" id="3.40.50.720">
    <property type="entry name" value="NAD(P)-binding Rossmann-like Domain"/>
    <property type="match status" value="1"/>
</dbReference>
<dbReference type="InterPro" id="IPR036291">
    <property type="entry name" value="NAD(P)-bd_dom_sf"/>
</dbReference>
<dbReference type="PANTHER" id="PTHR48079">
    <property type="entry name" value="PROTEIN YEEZ"/>
    <property type="match status" value="1"/>
</dbReference>
<reference evidence="3" key="1">
    <citation type="journal article" date="2019" name="Int. J. Syst. Evol. Microbiol.">
        <title>The Global Catalogue of Microorganisms (GCM) 10K type strain sequencing project: providing services to taxonomists for standard genome sequencing and annotation.</title>
        <authorList>
            <consortium name="The Broad Institute Genomics Platform"/>
            <consortium name="The Broad Institute Genome Sequencing Center for Infectious Disease"/>
            <person name="Wu L."/>
            <person name="Ma J."/>
        </authorList>
    </citation>
    <scope>NUCLEOTIDE SEQUENCE [LARGE SCALE GENOMIC DNA]</scope>
    <source>
        <strain evidence="3">KCTC 52237</strain>
    </source>
</reference>
<gene>
    <name evidence="2" type="ORF">ACFODX_05250</name>
</gene>
<dbReference type="PANTHER" id="PTHR48079:SF6">
    <property type="entry name" value="NAD(P)-BINDING DOMAIN-CONTAINING PROTEIN-RELATED"/>
    <property type="match status" value="1"/>
</dbReference>
<name>A0ABV7FDZ4_9GAMM</name>
<comment type="caution">
    <text evidence="2">The sequence shown here is derived from an EMBL/GenBank/DDBJ whole genome shotgun (WGS) entry which is preliminary data.</text>
</comment>
<organism evidence="2 3">
    <name type="scientific">Cellvibrio fontiphilus</name>
    <dbReference type="NCBI Taxonomy" id="1815559"/>
    <lineage>
        <taxon>Bacteria</taxon>
        <taxon>Pseudomonadati</taxon>
        <taxon>Pseudomonadota</taxon>
        <taxon>Gammaproteobacteria</taxon>
        <taxon>Cellvibrionales</taxon>
        <taxon>Cellvibrionaceae</taxon>
        <taxon>Cellvibrio</taxon>
    </lineage>
</organism>
<evidence type="ECO:0000313" key="3">
    <source>
        <dbReference type="Proteomes" id="UP001595555"/>
    </source>
</evidence>
<accession>A0ABV7FDZ4</accession>
<feature type="domain" description="NAD-dependent epimerase/dehydratase" evidence="1">
    <location>
        <begin position="4"/>
        <end position="216"/>
    </location>
</feature>
<protein>
    <submittedName>
        <fullName evidence="2">NAD-dependent epimerase/dehydratase family protein</fullName>
    </submittedName>
</protein>
<dbReference type="SUPFAM" id="SSF51735">
    <property type="entry name" value="NAD(P)-binding Rossmann-fold domains"/>
    <property type="match status" value="1"/>
</dbReference>
<dbReference type="InterPro" id="IPR051783">
    <property type="entry name" value="NAD(P)-dependent_oxidoreduct"/>
</dbReference>
<dbReference type="RefSeq" id="WP_378116769.1">
    <property type="nucleotide sequence ID" value="NZ_JBHRTF010000002.1"/>
</dbReference>
<proteinExistence type="predicted"/>
<dbReference type="InterPro" id="IPR001509">
    <property type="entry name" value="Epimerase_deHydtase"/>
</dbReference>
<evidence type="ECO:0000259" key="1">
    <source>
        <dbReference type="Pfam" id="PF01370"/>
    </source>
</evidence>
<evidence type="ECO:0000313" key="2">
    <source>
        <dbReference type="EMBL" id="MFC3114958.1"/>
    </source>
</evidence>